<organism evidence="2">
    <name type="scientific">Sinorhizobium medicae</name>
    <dbReference type="NCBI Taxonomy" id="110321"/>
    <lineage>
        <taxon>Bacteria</taxon>
        <taxon>Pseudomonadati</taxon>
        <taxon>Pseudomonadota</taxon>
        <taxon>Alphaproteobacteria</taxon>
        <taxon>Hyphomicrobiales</taxon>
        <taxon>Rhizobiaceae</taxon>
        <taxon>Sinorhizobium/Ensifer group</taxon>
        <taxon>Sinorhizobium</taxon>
    </lineage>
</organism>
<proteinExistence type="predicted"/>
<name>A0A508X4Y8_9HYPH</name>
<evidence type="ECO:0000256" key="1">
    <source>
        <dbReference type="SAM" id="MobiDB-lite"/>
    </source>
</evidence>
<feature type="region of interest" description="Disordered" evidence="1">
    <location>
        <begin position="1"/>
        <end position="46"/>
    </location>
</feature>
<evidence type="ECO:0000313" key="2">
    <source>
        <dbReference type="EMBL" id="VTZ64587.1"/>
    </source>
</evidence>
<feature type="region of interest" description="Disordered" evidence="1">
    <location>
        <begin position="89"/>
        <end position="111"/>
    </location>
</feature>
<dbReference type="Proteomes" id="UP000507954">
    <property type="component" value="Unassembled WGS sequence"/>
</dbReference>
<sequence>MRSRAISNEMGPTNRACQGWDPRFQRPSGRGKASGREAATISAPQLCNAPGHTSAADNLTLMVAVMPSPSSQASPNRLAQMGAIHIRQKHGEKPLPRANRHAQCMRSASVG</sequence>
<gene>
    <name evidence="2" type="ORF">EMEDMD4_620059</name>
</gene>
<protein>
    <submittedName>
        <fullName evidence="2">Uncharacterized protein</fullName>
    </submittedName>
</protein>
<reference evidence="2" key="1">
    <citation type="submission" date="2019-06" db="EMBL/GenBank/DDBJ databases">
        <authorList>
            <person name="Le Quere A."/>
            <person name="Colella S."/>
        </authorList>
    </citation>
    <scope>NUCLEOTIDE SEQUENCE</scope>
    <source>
        <strain evidence="2">EmedicaeMD41</strain>
    </source>
</reference>
<dbReference type="AlphaFoldDB" id="A0A508X4Y8"/>
<dbReference type="EMBL" id="CABFNB010000131">
    <property type="protein sequence ID" value="VTZ64587.1"/>
    <property type="molecule type" value="Genomic_DNA"/>
</dbReference>
<accession>A0A508X4Y8</accession>